<protein>
    <recommendedName>
        <fullName evidence="5">Thioredoxin domain-containing protein</fullName>
    </recommendedName>
</protein>
<dbReference type="InterPro" id="IPR013766">
    <property type="entry name" value="Thioredoxin_domain"/>
</dbReference>
<dbReference type="PROSITE" id="PS51352">
    <property type="entry name" value="THIOREDOXIN_2"/>
    <property type="match status" value="1"/>
</dbReference>
<evidence type="ECO:0000256" key="3">
    <source>
        <dbReference type="PIRSR" id="PIRSR603782-1"/>
    </source>
</evidence>
<evidence type="ECO:0000313" key="7">
    <source>
        <dbReference type="Proteomes" id="UP000247099"/>
    </source>
</evidence>
<evidence type="ECO:0000256" key="2">
    <source>
        <dbReference type="ARBA" id="ARBA00023008"/>
    </source>
</evidence>
<accession>A0A317ZHP2</accession>
<organism evidence="6 7">
    <name type="scientific">Coraliomargarita sinensis</name>
    <dbReference type="NCBI Taxonomy" id="2174842"/>
    <lineage>
        <taxon>Bacteria</taxon>
        <taxon>Pseudomonadati</taxon>
        <taxon>Verrucomicrobiota</taxon>
        <taxon>Opitutia</taxon>
        <taxon>Puniceicoccales</taxon>
        <taxon>Coraliomargaritaceae</taxon>
        <taxon>Coraliomargarita</taxon>
    </lineage>
</organism>
<dbReference type="Proteomes" id="UP000247099">
    <property type="component" value="Unassembled WGS sequence"/>
</dbReference>
<dbReference type="Pfam" id="PF02630">
    <property type="entry name" value="SCO1-SenC"/>
    <property type="match status" value="1"/>
</dbReference>
<dbReference type="PANTHER" id="PTHR12151:SF25">
    <property type="entry name" value="LINALOOL DEHYDRATASE_ISOMERASE DOMAIN-CONTAINING PROTEIN"/>
    <property type="match status" value="1"/>
</dbReference>
<feature type="binding site" evidence="3">
    <location>
        <position position="156"/>
    </location>
    <ligand>
        <name>Cu cation</name>
        <dbReference type="ChEBI" id="CHEBI:23378"/>
    </ligand>
</feature>
<dbReference type="CDD" id="cd02968">
    <property type="entry name" value="SCO"/>
    <property type="match status" value="1"/>
</dbReference>
<comment type="similarity">
    <text evidence="1">Belongs to the SCO1/2 family.</text>
</comment>
<keyword evidence="7" id="KW-1185">Reference proteome</keyword>
<reference evidence="6 7" key="1">
    <citation type="submission" date="2018-05" db="EMBL/GenBank/DDBJ databases">
        <title>Coraliomargarita sinensis sp. nov., isolated from a marine solar saltern.</title>
        <authorList>
            <person name="Zhou L.Y."/>
        </authorList>
    </citation>
    <scope>NUCLEOTIDE SEQUENCE [LARGE SCALE GENOMIC DNA]</scope>
    <source>
        <strain evidence="6 7">WN38</strain>
    </source>
</reference>
<name>A0A317ZHP2_9BACT</name>
<dbReference type="Gene3D" id="3.40.30.10">
    <property type="entry name" value="Glutaredoxin"/>
    <property type="match status" value="1"/>
</dbReference>
<dbReference type="PANTHER" id="PTHR12151">
    <property type="entry name" value="ELECTRON TRANSPORT PROTIN SCO1/SENC FAMILY MEMBER"/>
    <property type="match status" value="1"/>
</dbReference>
<sequence length="279" mass="31276">MLRFLVFFLFVQNALLAAFVIEGRVDSVDPEARTFAVQVLKSASTEVATGEKQSFRVSRGDLEIGYVGRRIRANANFYNKAWHLEQVFPLDGEGANEVRLVNRILHRETEAMGRGKYLREGDRIPNFGMIDQHGAFVQIEDLRGHPFVLNFIFTRCQAAKMCPASSSKMEKLQEAARGAGLDDLHFVTISFDPAFDSPGTLRSYGKGYGVEFDNFHLLTMNQEVVDDLLRQFAIMTIEEDGTINHTMATLLVDATGKVAYREEGPSWKVAGFLEAAKKL</sequence>
<proteinExistence type="inferred from homology"/>
<dbReference type="InParanoid" id="A0A317ZHP2"/>
<feature type="binding site" evidence="3">
    <location>
        <position position="162"/>
    </location>
    <ligand>
        <name>Cu cation</name>
        <dbReference type="ChEBI" id="CHEBI:23378"/>
    </ligand>
</feature>
<evidence type="ECO:0000313" key="6">
    <source>
        <dbReference type="EMBL" id="PXA03827.1"/>
    </source>
</evidence>
<dbReference type="AlphaFoldDB" id="A0A317ZHP2"/>
<feature type="disulfide bond" description="Redox-active" evidence="4">
    <location>
        <begin position="156"/>
        <end position="162"/>
    </location>
</feature>
<keyword evidence="4" id="KW-1015">Disulfide bond</keyword>
<dbReference type="OrthoDB" id="9811998at2"/>
<keyword evidence="3" id="KW-0479">Metal-binding</keyword>
<evidence type="ECO:0000259" key="5">
    <source>
        <dbReference type="PROSITE" id="PS51352"/>
    </source>
</evidence>
<dbReference type="InterPro" id="IPR036249">
    <property type="entry name" value="Thioredoxin-like_sf"/>
</dbReference>
<feature type="binding site" evidence="3">
    <location>
        <position position="245"/>
    </location>
    <ligand>
        <name>Cu cation</name>
        <dbReference type="ChEBI" id="CHEBI:23378"/>
    </ligand>
</feature>
<dbReference type="GO" id="GO:0046872">
    <property type="term" value="F:metal ion binding"/>
    <property type="evidence" value="ECO:0007669"/>
    <property type="project" value="UniProtKB-KW"/>
</dbReference>
<evidence type="ECO:0000256" key="4">
    <source>
        <dbReference type="PIRSR" id="PIRSR603782-2"/>
    </source>
</evidence>
<evidence type="ECO:0000256" key="1">
    <source>
        <dbReference type="ARBA" id="ARBA00010996"/>
    </source>
</evidence>
<dbReference type="SUPFAM" id="SSF52833">
    <property type="entry name" value="Thioredoxin-like"/>
    <property type="match status" value="1"/>
</dbReference>
<feature type="domain" description="Thioredoxin" evidence="5">
    <location>
        <begin position="118"/>
        <end position="279"/>
    </location>
</feature>
<dbReference type="RefSeq" id="WP_110131183.1">
    <property type="nucleotide sequence ID" value="NZ_QHJQ01000006.1"/>
</dbReference>
<keyword evidence="2 3" id="KW-0186">Copper</keyword>
<gene>
    <name evidence="6" type="ORF">DDZ13_09290</name>
</gene>
<dbReference type="EMBL" id="QHJQ01000006">
    <property type="protein sequence ID" value="PXA03827.1"/>
    <property type="molecule type" value="Genomic_DNA"/>
</dbReference>
<comment type="caution">
    <text evidence="6">The sequence shown here is derived from an EMBL/GenBank/DDBJ whole genome shotgun (WGS) entry which is preliminary data.</text>
</comment>
<dbReference type="InterPro" id="IPR003782">
    <property type="entry name" value="SCO1/SenC"/>
</dbReference>